<reference evidence="2" key="1">
    <citation type="submission" date="2020-11" db="EMBL/GenBank/DDBJ databases">
        <authorList>
            <consortium name="DOE Joint Genome Institute"/>
            <person name="Ahrendt S."/>
            <person name="Riley R."/>
            <person name="Andreopoulos W."/>
            <person name="LaButti K."/>
            <person name="Pangilinan J."/>
            <person name="Ruiz-duenas F.J."/>
            <person name="Barrasa J.M."/>
            <person name="Sanchez-Garcia M."/>
            <person name="Camarero S."/>
            <person name="Miyauchi S."/>
            <person name="Serrano A."/>
            <person name="Linde D."/>
            <person name="Babiker R."/>
            <person name="Drula E."/>
            <person name="Ayuso-Fernandez I."/>
            <person name="Pacheco R."/>
            <person name="Padilla G."/>
            <person name="Ferreira P."/>
            <person name="Barriuso J."/>
            <person name="Kellner H."/>
            <person name="Castanera R."/>
            <person name="Alfaro M."/>
            <person name="Ramirez L."/>
            <person name="Pisabarro A.G."/>
            <person name="Kuo A."/>
            <person name="Tritt A."/>
            <person name="Lipzen A."/>
            <person name="He G."/>
            <person name="Yan M."/>
            <person name="Ng V."/>
            <person name="Cullen D."/>
            <person name="Martin F."/>
            <person name="Rosso M.-N."/>
            <person name="Henrissat B."/>
            <person name="Hibbett D."/>
            <person name="Martinez A.T."/>
            <person name="Grigoriev I.V."/>
        </authorList>
    </citation>
    <scope>NUCLEOTIDE SEQUENCE</scope>
    <source>
        <strain evidence="2">AH 44721</strain>
    </source>
</reference>
<dbReference type="Proteomes" id="UP000724874">
    <property type="component" value="Unassembled WGS sequence"/>
</dbReference>
<keyword evidence="3" id="KW-1185">Reference proteome</keyword>
<name>A0A9P5TJC1_GYMJU</name>
<sequence>MAFFCASLISSFFLFGLTDAASITTGEWDSLNGTVGGRLKVGIPFAQPCFSLLGGGKPIVPNAAECSEVQSGYEDHCVVNVLPRKSIGLTYYTHIRMSFGLNAFS</sequence>
<evidence type="ECO:0000313" key="2">
    <source>
        <dbReference type="EMBL" id="KAF8883171.1"/>
    </source>
</evidence>
<comment type="caution">
    <text evidence="2">The sequence shown here is derived from an EMBL/GenBank/DDBJ whole genome shotgun (WGS) entry which is preliminary data.</text>
</comment>
<evidence type="ECO:0000256" key="1">
    <source>
        <dbReference type="SAM" id="SignalP"/>
    </source>
</evidence>
<proteinExistence type="predicted"/>
<feature type="chain" id="PRO_5040159401" evidence="1">
    <location>
        <begin position="21"/>
        <end position="105"/>
    </location>
</feature>
<protein>
    <submittedName>
        <fullName evidence="2">Uncharacterized protein</fullName>
    </submittedName>
</protein>
<accession>A0A9P5TJC1</accession>
<keyword evidence="1" id="KW-0732">Signal</keyword>
<organism evidence="2 3">
    <name type="scientific">Gymnopilus junonius</name>
    <name type="common">Spectacular rustgill mushroom</name>
    <name type="synonym">Gymnopilus spectabilis subsp. junonius</name>
    <dbReference type="NCBI Taxonomy" id="109634"/>
    <lineage>
        <taxon>Eukaryota</taxon>
        <taxon>Fungi</taxon>
        <taxon>Dikarya</taxon>
        <taxon>Basidiomycota</taxon>
        <taxon>Agaricomycotina</taxon>
        <taxon>Agaricomycetes</taxon>
        <taxon>Agaricomycetidae</taxon>
        <taxon>Agaricales</taxon>
        <taxon>Agaricineae</taxon>
        <taxon>Hymenogastraceae</taxon>
        <taxon>Gymnopilus</taxon>
    </lineage>
</organism>
<feature type="signal peptide" evidence="1">
    <location>
        <begin position="1"/>
        <end position="20"/>
    </location>
</feature>
<gene>
    <name evidence="2" type="ORF">CPB84DRAFT_1750725</name>
</gene>
<dbReference type="AlphaFoldDB" id="A0A9P5TJC1"/>
<evidence type="ECO:0000313" key="3">
    <source>
        <dbReference type="Proteomes" id="UP000724874"/>
    </source>
</evidence>
<dbReference type="EMBL" id="JADNYJ010000117">
    <property type="protein sequence ID" value="KAF8883171.1"/>
    <property type="molecule type" value="Genomic_DNA"/>
</dbReference>